<reference evidence="2 3" key="1">
    <citation type="submission" date="2021-08" db="EMBL/GenBank/DDBJ databases">
        <title>Draft Genome Sequence of Phanerochaete sordida strain YK-624.</title>
        <authorList>
            <person name="Mori T."/>
            <person name="Dohra H."/>
            <person name="Suzuki T."/>
            <person name="Kawagishi H."/>
            <person name="Hirai H."/>
        </authorList>
    </citation>
    <scope>NUCLEOTIDE SEQUENCE [LARGE SCALE GENOMIC DNA]</scope>
    <source>
        <strain evidence="2 3">YK-624</strain>
    </source>
</reference>
<sequence>MTLAPCRQGAHGPAPRARERNPPRKNSFLGLCEPAHKSTLSSGSRRDRAIFHRILFATLHTAVSPIQSPKSRRQIFQLRSRA</sequence>
<dbReference type="AlphaFoldDB" id="A0A9P3G7T1"/>
<feature type="region of interest" description="Disordered" evidence="1">
    <location>
        <begin position="1"/>
        <end position="32"/>
    </location>
</feature>
<name>A0A9P3G7T1_9APHY</name>
<dbReference type="Proteomes" id="UP000703269">
    <property type="component" value="Unassembled WGS sequence"/>
</dbReference>
<evidence type="ECO:0000313" key="2">
    <source>
        <dbReference type="EMBL" id="GJE90847.1"/>
    </source>
</evidence>
<evidence type="ECO:0000313" key="3">
    <source>
        <dbReference type="Proteomes" id="UP000703269"/>
    </source>
</evidence>
<proteinExistence type="predicted"/>
<gene>
    <name evidence="2" type="ORF">PsYK624_069910</name>
</gene>
<organism evidence="2 3">
    <name type="scientific">Phanerochaete sordida</name>
    <dbReference type="NCBI Taxonomy" id="48140"/>
    <lineage>
        <taxon>Eukaryota</taxon>
        <taxon>Fungi</taxon>
        <taxon>Dikarya</taxon>
        <taxon>Basidiomycota</taxon>
        <taxon>Agaricomycotina</taxon>
        <taxon>Agaricomycetes</taxon>
        <taxon>Polyporales</taxon>
        <taxon>Phanerochaetaceae</taxon>
        <taxon>Phanerochaete</taxon>
    </lineage>
</organism>
<dbReference type="EMBL" id="BPQB01000018">
    <property type="protein sequence ID" value="GJE90847.1"/>
    <property type="molecule type" value="Genomic_DNA"/>
</dbReference>
<accession>A0A9P3G7T1</accession>
<comment type="caution">
    <text evidence="2">The sequence shown here is derived from an EMBL/GenBank/DDBJ whole genome shotgun (WGS) entry which is preliminary data.</text>
</comment>
<evidence type="ECO:0000256" key="1">
    <source>
        <dbReference type="SAM" id="MobiDB-lite"/>
    </source>
</evidence>
<keyword evidence="3" id="KW-1185">Reference proteome</keyword>
<protein>
    <submittedName>
        <fullName evidence="2">Uncharacterized protein</fullName>
    </submittedName>
</protein>